<proteinExistence type="predicted"/>
<dbReference type="InterPro" id="IPR058493">
    <property type="entry name" value="DUF8180"/>
</dbReference>
<dbReference type="EMBL" id="OJIN01000184">
    <property type="protein sequence ID" value="SPD75108.1"/>
    <property type="molecule type" value="Genomic_DNA"/>
</dbReference>
<accession>A0A445N028</accession>
<protein>
    <recommendedName>
        <fullName evidence="1">DUF8180 domain-containing protein</fullName>
    </recommendedName>
</protein>
<feature type="domain" description="DUF8180" evidence="1">
    <location>
        <begin position="8"/>
        <end position="65"/>
    </location>
</feature>
<dbReference type="Pfam" id="PF26551">
    <property type="entry name" value="DUF8180"/>
    <property type="match status" value="1"/>
</dbReference>
<dbReference type="AlphaFoldDB" id="A0A445N028"/>
<gene>
    <name evidence="2" type="ORF">PITCH_A420069</name>
</gene>
<evidence type="ECO:0000259" key="1">
    <source>
        <dbReference type="Pfam" id="PF26551"/>
    </source>
</evidence>
<reference evidence="2" key="1">
    <citation type="submission" date="2018-01" db="EMBL/GenBank/DDBJ databases">
        <authorList>
            <person name="Regsiter A."/>
            <person name="William W."/>
        </authorList>
    </citation>
    <scope>NUCLEOTIDE SEQUENCE</scope>
    <source>
        <strain evidence="2">TRIP AH-1</strain>
    </source>
</reference>
<organism evidence="2">
    <name type="scientific">uncultured Desulfobacterium sp</name>
    <dbReference type="NCBI Taxonomy" id="201089"/>
    <lineage>
        <taxon>Bacteria</taxon>
        <taxon>Pseudomonadati</taxon>
        <taxon>Thermodesulfobacteriota</taxon>
        <taxon>Desulfobacteria</taxon>
        <taxon>Desulfobacterales</taxon>
        <taxon>Desulfobacteriaceae</taxon>
        <taxon>Desulfobacterium</taxon>
        <taxon>environmental samples</taxon>
    </lineage>
</organism>
<evidence type="ECO:0000313" key="2">
    <source>
        <dbReference type="EMBL" id="SPD75108.1"/>
    </source>
</evidence>
<name>A0A445N028_9BACT</name>
<sequence>MDSIEKARIRLEHWITHNDHHQEEYEMFAEQLREAGKNESADLVKEVKELTARSTDCLRKAIKALES</sequence>